<evidence type="ECO:0000256" key="3">
    <source>
        <dbReference type="ARBA" id="ARBA00022833"/>
    </source>
</evidence>
<dbReference type="FunFam" id="2.10.110.10:FF:000015">
    <property type="entry name" value="LIM domain only 3"/>
    <property type="match status" value="1"/>
</dbReference>
<evidence type="ECO:0000256" key="2">
    <source>
        <dbReference type="ARBA" id="ARBA00022737"/>
    </source>
</evidence>
<keyword evidence="8" id="KW-1185">Reference proteome</keyword>
<dbReference type="PANTHER" id="PTHR45787">
    <property type="entry name" value="LD11652P"/>
    <property type="match status" value="1"/>
</dbReference>
<comment type="caution">
    <text evidence="7">The sequence shown here is derived from an EMBL/GenBank/DDBJ whole genome shotgun (WGS) entry which is preliminary data.</text>
</comment>
<gene>
    <name evidence="7" type="ORF">DNTS_018980</name>
</gene>
<dbReference type="Proteomes" id="UP000316079">
    <property type="component" value="Unassembled WGS sequence"/>
</dbReference>
<dbReference type="AlphaFoldDB" id="A0A553QP29"/>
<dbReference type="EMBL" id="SRMA01025725">
    <property type="protein sequence ID" value="TRY91735.1"/>
    <property type="molecule type" value="Genomic_DNA"/>
</dbReference>
<proteinExistence type="predicted"/>
<evidence type="ECO:0000256" key="4">
    <source>
        <dbReference type="ARBA" id="ARBA00023038"/>
    </source>
</evidence>
<dbReference type="PANTHER" id="PTHR45787:SF5">
    <property type="entry name" value="LIM DOMAIN TRANSCRIPTION FACTOR LMO4"/>
    <property type="match status" value="1"/>
</dbReference>
<keyword evidence="3 5" id="KW-0862">Zinc</keyword>
<feature type="domain" description="LIM zinc-binding" evidence="6">
    <location>
        <begin position="85"/>
        <end position="147"/>
    </location>
</feature>
<evidence type="ECO:0000313" key="7">
    <source>
        <dbReference type="EMBL" id="TRY91735.1"/>
    </source>
</evidence>
<name>A0A553QP29_9TELE</name>
<feature type="domain" description="LIM zinc-binding" evidence="6">
    <location>
        <begin position="21"/>
        <end position="83"/>
    </location>
</feature>
<keyword evidence="4 5" id="KW-0440">LIM domain</keyword>
<dbReference type="SUPFAM" id="SSF57716">
    <property type="entry name" value="Glucocorticoid receptor-like (DNA-binding domain)"/>
    <property type="match status" value="4"/>
</dbReference>
<keyword evidence="1 5" id="KW-0479">Metal-binding</keyword>
<dbReference type="InterPro" id="IPR050945">
    <property type="entry name" value="LMO_RBTN_TF"/>
</dbReference>
<dbReference type="PROSITE" id="PS50023">
    <property type="entry name" value="LIM_DOMAIN_2"/>
    <property type="match status" value="2"/>
</dbReference>
<dbReference type="EMBL" id="SRMA01025725">
    <property type="protein sequence ID" value="TRY91736.1"/>
    <property type="molecule type" value="Genomic_DNA"/>
</dbReference>
<dbReference type="Gene3D" id="2.10.110.10">
    <property type="entry name" value="Cysteine Rich Protein"/>
    <property type="match status" value="2"/>
</dbReference>
<keyword evidence="2" id="KW-0677">Repeat</keyword>
<reference evidence="7" key="2">
    <citation type="submission" date="2019-04" db="EMBL/GenBank/DDBJ databases">
        <authorList>
            <person name="Kadobianskyi M."/>
            <person name="Schulze L."/>
            <person name="Schuelke M."/>
            <person name="Judkewitz B."/>
        </authorList>
    </citation>
    <scope>NUCLEOTIDE SEQUENCE</scope>
    <source>
        <strain evidence="7">Bolton</strain>
        <tissue evidence="7">Whole-body</tissue>
    </source>
</reference>
<dbReference type="OrthoDB" id="6352355at2759"/>
<accession>A0A553QP29</accession>
<organism evidence="7 8">
    <name type="scientific">Danionella cerebrum</name>
    <dbReference type="NCBI Taxonomy" id="2873325"/>
    <lineage>
        <taxon>Eukaryota</taxon>
        <taxon>Metazoa</taxon>
        <taxon>Chordata</taxon>
        <taxon>Craniata</taxon>
        <taxon>Vertebrata</taxon>
        <taxon>Euteleostomi</taxon>
        <taxon>Actinopterygii</taxon>
        <taxon>Neopterygii</taxon>
        <taxon>Teleostei</taxon>
        <taxon>Ostariophysi</taxon>
        <taxon>Cypriniformes</taxon>
        <taxon>Danionidae</taxon>
        <taxon>Danioninae</taxon>
        <taxon>Danionella</taxon>
    </lineage>
</organism>
<reference evidence="7 8" key="1">
    <citation type="journal article" date="2019" name="Sci. Data">
        <title>Hybrid genome assembly and annotation of Danionella translucida.</title>
        <authorList>
            <person name="Kadobianskyi M."/>
            <person name="Schulze L."/>
            <person name="Schuelke M."/>
            <person name="Judkewitz B."/>
        </authorList>
    </citation>
    <scope>NUCLEOTIDE SEQUENCE [LARGE SCALE GENOMIC DNA]</scope>
    <source>
        <strain evidence="7 8">Bolton</strain>
    </source>
</reference>
<dbReference type="Pfam" id="PF00412">
    <property type="entry name" value="LIM"/>
    <property type="match status" value="2"/>
</dbReference>
<dbReference type="STRING" id="623744.A0A553QP29"/>
<dbReference type="PROSITE" id="PS00478">
    <property type="entry name" value="LIM_DOMAIN_1"/>
    <property type="match status" value="1"/>
</dbReference>
<protein>
    <recommendedName>
        <fullName evidence="6">LIM zinc-binding domain-containing protein</fullName>
    </recommendedName>
</protein>
<evidence type="ECO:0000313" key="8">
    <source>
        <dbReference type="Proteomes" id="UP000316079"/>
    </source>
</evidence>
<dbReference type="InterPro" id="IPR001781">
    <property type="entry name" value="Znf_LIM"/>
</dbReference>
<dbReference type="SMART" id="SM00132">
    <property type="entry name" value="LIM"/>
    <property type="match status" value="2"/>
</dbReference>
<sequence>MVNRACNTPGAPVVMGVLSWKRCAGCGCRISDRFLLFALDGYWHCQCLKCSCCHAQLAEIGSSCFTKRGLILCKSDYIRLFCPGGACRACSESIPSNEMVMRTHGHVFHLKCFECSVCHNQLVTGNRFHFSNGKLFCERDKPTAFAHKSEHLDSLREHAVSQQKS</sequence>
<evidence type="ECO:0000259" key="6">
    <source>
        <dbReference type="PROSITE" id="PS50023"/>
    </source>
</evidence>
<dbReference type="GO" id="GO:0046872">
    <property type="term" value="F:metal ion binding"/>
    <property type="evidence" value="ECO:0007669"/>
    <property type="project" value="UniProtKB-KW"/>
</dbReference>
<evidence type="ECO:0000256" key="1">
    <source>
        <dbReference type="ARBA" id="ARBA00022723"/>
    </source>
</evidence>
<evidence type="ECO:0000256" key="5">
    <source>
        <dbReference type="PROSITE-ProRule" id="PRU00125"/>
    </source>
</evidence>